<dbReference type="OrthoDB" id="159357at2"/>
<dbReference type="PANTHER" id="PTHR44591:SF3">
    <property type="entry name" value="RESPONSE REGULATORY DOMAIN-CONTAINING PROTEIN"/>
    <property type="match status" value="1"/>
</dbReference>
<dbReference type="Pfam" id="PF00072">
    <property type="entry name" value="Response_reg"/>
    <property type="match status" value="1"/>
</dbReference>
<dbReference type="EMBL" id="BIFS01000001">
    <property type="protein sequence ID" value="GCE19071.1"/>
    <property type="molecule type" value="Genomic_DNA"/>
</dbReference>
<organism evidence="4 5">
    <name type="scientific">Dictyobacter kobayashii</name>
    <dbReference type="NCBI Taxonomy" id="2014872"/>
    <lineage>
        <taxon>Bacteria</taxon>
        <taxon>Bacillati</taxon>
        <taxon>Chloroflexota</taxon>
        <taxon>Ktedonobacteria</taxon>
        <taxon>Ktedonobacterales</taxon>
        <taxon>Dictyobacteraceae</taxon>
        <taxon>Dictyobacter</taxon>
    </lineage>
</organism>
<dbReference type="RefSeq" id="WP_126550824.1">
    <property type="nucleotide sequence ID" value="NZ_BIFS01000001.1"/>
</dbReference>
<dbReference type="InterPro" id="IPR001789">
    <property type="entry name" value="Sig_transdc_resp-reg_receiver"/>
</dbReference>
<evidence type="ECO:0000313" key="5">
    <source>
        <dbReference type="Proteomes" id="UP000287188"/>
    </source>
</evidence>
<protein>
    <recommendedName>
        <fullName evidence="3">Response regulatory domain-containing protein</fullName>
    </recommendedName>
</protein>
<keyword evidence="5" id="KW-1185">Reference proteome</keyword>
<keyword evidence="1 2" id="KW-0597">Phosphoprotein</keyword>
<dbReference type="PROSITE" id="PS50110">
    <property type="entry name" value="RESPONSE_REGULATORY"/>
    <property type="match status" value="1"/>
</dbReference>
<proteinExistence type="predicted"/>
<dbReference type="SMART" id="SM00448">
    <property type="entry name" value="REC"/>
    <property type="match status" value="1"/>
</dbReference>
<dbReference type="GO" id="GO:0000160">
    <property type="term" value="P:phosphorelay signal transduction system"/>
    <property type="evidence" value="ECO:0007669"/>
    <property type="project" value="InterPro"/>
</dbReference>
<feature type="domain" description="Response regulatory" evidence="3">
    <location>
        <begin position="18"/>
        <end position="131"/>
    </location>
</feature>
<comment type="caution">
    <text evidence="4">The sequence shown here is derived from an EMBL/GenBank/DDBJ whole genome shotgun (WGS) entry which is preliminary data.</text>
</comment>
<gene>
    <name evidence="4" type="ORF">KDK_28710</name>
</gene>
<dbReference type="InterPro" id="IPR011006">
    <property type="entry name" value="CheY-like_superfamily"/>
</dbReference>
<sequence>MQQLKESSHMGQHRLHKTILVVEDDDSIGSLLIDALAQETSYNAVLVPDGFEALRAVRSLKPSLIITDYRLPQMDGLELYDQMHSMDEVADVPTILMSAYMPVDEVQKRDLVSLHKPFELDDLLDTVETLLR</sequence>
<accession>A0A402AIW6</accession>
<feature type="modified residue" description="4-aspartylphosphate" evidence="2">
    <location>
        <position position="68"/>
    </location>
</feature>
<dbReference type="SUPFAM" id="SSF52172">
    <property type="entry name" value="CheY-like"/>
    <property type="match status" value="1"/>
</dbReference>
<dbReference type="AlphaFoldDB" id="A0A402AIW6"/>
<dbReference type="Gene3D" id="3.40.50.2300">
    <property type="match status" value="1"/>
</dbReference>
<reference evidence="5" key="1">
    <citation type="submission" date="2018-12" db="EMBL/GenBank/DDBJ databases">
        <title>Tengunoibacter tsumagoiensis gen. nov., sp. nov., Dictyobacter kobayashii sp. nov., D. alpinus sp. nov., and D. joshuensis sp. nov. and description of Dictyobacteraceae fam. nov. within the order Ktedonobacterales isolated from Tengu-no-mugimeshi.</title>
        <authorList>
            <person name="Wang C.M."/>
            <person name="Zheng Y."/>
            <person name="Sakai Y."/>
            <person name="Toyoda A."/>
            <person name="Minakuchi Y."/>
            <person name="Abe K."/>
            <person name="Yokota A."/>
            <person name="Yabe S."/>
        </authorList>
    </citation>
    <scope>NUCLEOTIDE SEQUENCE [LARGE SCALE GENOMIC DNA]</scope>
    <source>
        <strain evidence="5">Uno11</strain>
    </source>
</reference>
<dbReference type="Proteomes" id="UP000287188">
    <property type="component" value="Unassembled WGS sequence"/>
</dbReference>
<evidence type="ECO:0000313" key="4">
    <source>
        <dbReference type="EMBL" id="GCE19071.1"/>
    </source>
</evidence>
<name>A0A402AIW6_9CHLR</name>
<evidence type="ECO:0000259" key="3">
    <source>
        <dbReference type="PROSITE" id="PS50110"/>
    </source>
</evidence>
<evidence type="ECO:0000256" key="2">
    <source>
        <dbReference type="PROSITE-ProRule" id="PRU00169"/>
    </source>
</evidence>
<evidence type="ECO:0000256" key="1">
    <source>
        <dbReference type="ARBA" id="ARBA00022553"/>
    </source>
</evidence>
<dbReference type="PANTHER" id="PTHR44591">
    <property type="entry name" value="STRESS RESPONSE REGULATOR PROTEIN 1"/>
    <property type="match status" value="1"/>
</dbReference>
<dbReference type="InterPro" id="IPR050595">
    <property type="entry name" value="Bact_response_regulator"/>
</dbReference>